<dbReference type="AlphaFoldDB" id="A0A0N5BMQ5"/>
<organism evidence="2 3">
    <name type="scientific">Strongyloides papillosus</name>
    <name type="common">Intestinal threadworm</name>
    <dbReference type="NCBI Taxonomy" id="174720"/>
    <lineage>
        <taxon>Eukaryota</taxon>
        <taxon>Metazoa</taxon>
        <taxon>Ecdysozoa</taxon>
        <taxon>Nematoda</taxon>
        <taxon>Chromadorea</taxon>
        <taxon>Rhabditida</taxon>
        <taxon>Tylenchina</taxon>
        <taxon>Panagrolaimomorpha</taxon>
        <taxon>Strongyloidoidea</taxon>
        <taxon>Strongyloididae</taxon>
        <taxon>Strongyloides</taxon>
    </lineage>
</organism>
<feature type="region of interest" description="Disordered" evidence="1">
    <location>
        <begin position="131"/>
        <end position="187"/>
    </location>
</feature>
<dbReference type="Proteomes" id="UP000046392">
    <property type="component" value="Unplaced"/>
</dbReference>
<name>A0A0N5BMQ5_STREA</name>
<evidence type="ECO:0000313" key="3">
    <source>
        <dbReference type="WBParaSite" id="SPAL_0000719200.1"/>
    </source>
</evidence>
<feature type="compositionally biased region" description="Gly residues" evidence="1">
    <location>
        <begin position="171"/>
        <end position="181"/>
    </location>
</feature>
<sequence length="481" mass="53030">MSTDLPPSDISLAVENDDFENLVNAILFYLKSNKEAQRIDRQKMEQNFRGMLDEVKGMFMEIESAVKKDINNMATFVSEMFGSSVESLREESSITMKRVSALEEKMSKFGVFADTVNEKLDLIIGRLPPSNLTLGGSKPSDKDNTNPGEHMSVVKTETQDVKSDVVNEAKGNGGKNSGSTGGAINYSPSDSGSCDEYFPFNSDSAPYVEIKSVGSDGEDYYDISDRVEKEYVDNLAPVEDIERGIIYVDGVEVSFPEEKDPSNQGRPASLYSSCSSDEEESFVGRNIVPVADFSFKVSKSIDGESSSSKGQKVAEGNSKNLKIATEGDDFTQGQQKESGTPNDGHQQKSLDSQDGAKKQNEGGSFNVYYSSEVPCSLFYLNKNSSEFDTMGEVKWRIISDAKNGCYKLLFGEVNSDKVLFSVELNEKVVFREVKGSPHIMLKHVSDTCGLQVVDNHCIEFSSEAEARIFVVSLNSIYDYFI</sequence>
<proteinExistence type="predicted"/>
<accession>A0A0N5BMQ5</accession>
<protein>
    <submittedName>
        <fullName evidence="3">RanBD1 domain-containing protein</fullName>
    </submittedName>
</protein>
<dbReference type="WBParaSite" id="SPAL_0000719200.1">
    <property type="protein sequence ID" value="SPAL_0000719200.1"/>
    <property type="gene ID" value="SPAL_0000719200"/>
</dbReference>
<evidence type="ECO:0000313" key="2">
    <source>
        <dbReference type="Proteomes" id="UP000046392"/>
    </source>
</evidence>
<keyword evidence="2" id="KW-1185">Reference proteome</keyword>
<feature type="compositionally biased region" description="Polar residues" evidence="1">
    <location>
        <begin position="331"/>
        <end position="352"/>
    </location>
</feature>
<reference evidence="3" key="1">
    <citation type="submission" date="2017-02" db="UniProtKB">
        <authorList>
            <consortium name="WormBaseParasite"/>
        </authorList>
    </citation>
    <scope>IDENTIFICATION</scope>
</reference>
<evidence type="ECO:0000256" key="1">
    <source>
        <dbReference type="SAM" id="MobiDB-lite"/>
    </source>
</evidence>
<feature type="compositionally biased region" description="Basic and acidic residues" evidence="1">
    <location>
        <begin position="157"/>
        <end position="167"/>
    </location>
</feature>
<feature type="region of interest" description="Disordered" evidence="1">
    <location>
        <begin position="301"/>
        <end position="358"/>
    </location>
</feature>